<dbReference type="InterPro" id="IPR043504">
    <property type="entry name" value="Peptidase_S1_PA_chymotrypsin"/>
</dbReference>
<name>A0ABP3N1Y6_SACER</name>
<dbReference type="PRINTS" id="PR00722">
    <property type="entry name" value="CHYMOTRYPSIN"/>
</dbReference>
<reference evidence="6" key="1">
    <citation type="journal article" date="2019" name="Int. J. Syst. Evol. Microbiol.">
        <title>The Global Catalogue of Microorganisms (GCM) 10K type strain sequencing project: providing services to taxonomists for standard genome sequencing and annotation.</title>
        <authorList>
            <consortium name="The Broad Institute Genomics Platform"/>
            <consortium name="The Broad Institute Genome Sequencing Center for Infectious Disease"/>
            <person name="Wu L."/>
            <person name="Ma J."/>
        </authorList>
    </citation>
    <scope>NUCLEOTIDE SEQUENCE [LARGE SCALE GENOMIC DNA]</scope>
    <source>
        <strain evidence="6">JCM 10303</strain>
    </source>
</reference>
<dbReference type="InterPro" id="IPR009003">
    <property type="entry name" value="Peptidase_S1_PA"/>
</dbReference>
<dbReference type="InterPro" id="IPR001254">
    <property type="entry name" value="Trypsin_dom"/>
</dbReference>
<dbReference type="PANTHER" id="PTHR24276">
    <property type="entry name" value="POLYSERASE-RELATED"/>
    <property type="match status" value="1"/>
</dbReference>
<comment type="caution">
    <text evidence="5">The sequence shown here is derived from an EMBL/GenBank/DDBJ whole genome shotgun (WGS) entry which is preliminary data.</text>
</comment>
<dbReference type="SUPFAM" id="SSF50494">
    <property type="entry name" value="Trypsin-like serine proteases"/>
    <property type="match status" value="1"/>
</dbReference>
<dbReference type="PANTHER" id="PTHR24276:SF98">
    <property type="entry name" value="FI18310P1-RELATED"/>
    <property type="match status" value="1"/>
</dbReference>
<dbReference type="InterPro" id="IPR001314">
    <property type="entry name" value="Peptidase_S1A"/>
</dbReference>
<keyword evidence="3" id="KW-1133">Transmembrane helix</keyword>
<evidence type="ECO:0000313" key="6">
    <source>
        <dbReference type="Proteomes" id="UP001500729"/>
    </source>
</evidence>
<protein>
    <recommendedName>
        <fullName evidence="4">Peptidase S1 domain-containing protein</fullName>
    </recommendedName>
</protein>
<dbReference type="RefSeq" id="WP_009944545.1">
    <property type="nucleotide sequence ID" value="NZ_BAAAGS010000020.1"/>
</dbReference>
<dbReference type="PROSITE" id="PS50240">
    <property type="entry name" value="TRYPSIN_DOM"/>
    <property type="match status" value="1"/>
</dbReference>
<gene>
    <name evidence="5" type="ORF">GCM10009533_32820</name>
</gene>
<keyword evidence="2" id="KW-1015">Disulfide bond</keyword>
<feature type="domain" description="Peptidase S1" evidence="4">
    <location>
        <begin position="1"/>
        <end position="122"/>
    </location>
</feature>
<comment type="similarity">
    <text evidence="1">Belongs to the peptidase S1 family.</text>
</comment>
<dbReference type="EMBL" id="BAAAGS010000020">
    <property type="protein sequence ID" value="GAA0531083.1"/>
    <property type="molecule type" value="Genomic_DNA"/>
</dbReference>
<dbReference type="InterPro" id="IPR050430">
    <property type="entry name" value="Peptidase_S1"/>
</dbReference>
<keyword evidence="6" id="KW-1185">Reference proteome</keyword>
<proteinExistence type="inferred from homology"/>
<evidence type="ECO:0000259" key="4">
    <source>
        <dbReference type="PROSITE" id="PS50240"/>
    </source>
</evidence>
<evidence type="ECO:0000256" key="1">
    <source>
        <dbReference type="ARBA" id="ARBA00007664"/>
    </source>
</evidence>
<evidence type="ECO:0000313" key="5">
    <source>
        <dbReference type="EMBL" id="GAA0531083.1"/>
    </source>
</evidence>
<evidence type="ECO:0000256" key="3">
    <source>
        <dbReference type="SAM" id="Phobius"/>
    </source>
</evidence>
<feature type="transmembrane region" description="Helical" evidence="3">
    <location>
        <begin position="192"/>
        <end position="217"/>
    </location>
</feature>
<keyword evidence="3" id="KW-0472">Membrane</keyword>
<accession>A0ABP3N1Y6</accession>
<dbReference type="Gene3D" id="2.40.10.10">
    <property type="entry name" value="Trypsin-like serine proteases"/>
    <property type="match status" value="2"/>
</dbReference>
<organism evidence="5 6">
    <name type="scientific">Saccharopolyspora erythraea</name>
    <name type="common">Streptomyces erythraeus</name>
    <dbReference type="NCBI Taxonomy" id="1836"/>
    <lineage>
        <taxon>Bacteria</taxon>
        <taxon>Bacillati</taxon>
        <taxon>Actinomycetota</taxon>
        <taxon>Actinomycetes</taxon>
        <taxon>Pseudonocardiales</taxon>
        <taxon>Pseudonocardiaceae</taxon>
        <taxon>Saccharopolyspora</taxon>
    </lineage>
</organism>
<keyword evidence="3" id="KW-0812">Transmembrane</keyword>
<dbReference type="Proteomes" id="UP001500729">
    <property type="component" value="Unassembled WGS sequence"/>
</dbReference>
<dbReference type="SMART" id="SM00020">
    <property type="entry name" value="Tryp_SPc"/>
    <property type="match status" value="1"/>
</dbReference>
<dbReference type="Pfam" id="PF00089">
    <property type="entry name" value="Trypsin"/>
    <property type="match status" value="1"/>
</dbReference>
<sequence length="222" mass="23883">MGGGPADEPYPFMTSLRVPGEPGFQCGAALVDEQWVLTAAQCVDSFQPGWITTRTGSADRLDGGEERGVAEIVLHPRYGQDSAARHDFALLKLDRPVELPAVPIAAPGVPAGKDTRLVGWGRECGEAEYGADTAGWLTGIVYVDRSGAEYGISEALSRIGQSSQGVGTEQFTQLERAGYTAQYLLQPADRFWTFQFIEAGIFLALAAVCAGATYRLLRRRPV</sequence>
<evidence type="ECO:0000256" key="2">
    <source>
        <dbReference type="ARBA" id="ARBA00023157"/>
    </source>
</evidence>